<gene>
    <name evidence="1" type="ORF">LCGC14_0929140</name>
</gene>
<reference evidence="1" key="1">
    <citation type="journal article" date="2015" name="Nature">
        <title>Complex archaea that bridge the gap between prokaryotes and eukaryotes.</title>
        <authorList>
            <person name="Spang A."/>
            <person name="Saw J.H."/>
            <person name="Jorgensen S.L."/>
            <person name="Zaremba-Niedzwiedzka K."/>
            <person name="Martijn J."/>
            <person name="Lind A.E."/>
            <person name="van Eijk R."/>
            <person name="Schleper C."/>
            <person name="Guy L."/>
            <person name="Ettema T.J."/>
        </authorList>
    </citation>
    <scope>NUCLEOTIDE SEQUENCE</scope>
</reference>
<comment type="caution">
    <text evidence="1">The sequence shown here is derived from an EMBL/GenBank/DDBJ whole genome shotgun (WGS) entry which is preliminary data.</text>
</comment>
<dbReference type="AlphaFoldDB" id="A0A0F9RV51"/>
<sequence>MITKSIIAVKYTTDGVYLSAKTDKGDYGQHYNTFDKTKSSFMPDTDTAIERFVAFYNQFERGTVQ</sequence>
<evidence type="ECO:0000313" key="1">
    <source>
        <dbReference type="EMBL" id="KKN21088.1"/>
    </source>
</evidence>
<name>A0A0F9RV51_9ZZZZ</name>
<accession>A0A0F9RV51</accession>
<protein>
    <submittedName>
        <fullName evidence="1">Uncharacterized protein</fullName>
    </submittedName>
</protein>
<organism evidence="1">
    <name type="scientific">marine sediment metagenome</name>
    <dbReference type="NCBI Taxonomy" id="412755"/>
    <lineage>
        <taxon>unclassified sequences</taxon>
        <taxon>metagenomes</taxon>
        <taxon>ecological metagenomes</taxon>
    </lineage>
</organism>
<proteinExistence type="predicted"/>
<dbReference type="EMBL" id="LAZR01003181">
    <property type="protein sequence ID" value="KKN21088.1"/>
    <property type="molecule type" value="Genomic_DNA"/>
</dbReference>